<organism evidence="1">
    <name type="scientific">marine metagenome</name>
    <dbReference type="NCBI Taxonomy" id="408172"/>
    <lineage>
        <taxon>unclassified sequences</taxon>
        <taxon>metagenomes</taxon>
        <taxon>ecological metagenomes</taxon>
    </lineage>
</organism>
<evidence type="ECO:0000313" key="1">
    <source>
        <dbReference type="EMBL" id="SVE56456.1"/>
    </source>
</evidence>
<reference evidence="1" key="1">
    <citation type="submission" date="2018-05" db="EMBL/GenBank/DDBJ databases">
        <authorList>
            <person name="Lanie J.A."/>
            <person name="Ng W.-L."/>
            <person name="Kazmierczak K.M."/>
            <person name="Andrzejewski T.M."/>
            <person name="Davidsen T.M."/>
            <person name="Wayne K.J."/>
            <person name="Tettelin H."/>
            <person name="Glass J.I."/>
            <person name="Rusch D."/>
            <person name="Podicherti R."/>
            <person name="Tsui H.-C.T."/>
            <person name="Winkler M.E."/>
        </authorList>
    </citation>
    <scope>NUCLEOTIDE SEQUENCE</scope>
</reference>
<gene>
    <name evidence="1" type="ORF">METZ01_LOCUS509310</name>
</gene>
<dbReference type="AlphaFoldDB" id="A0A383EHZ5"/>
<proteinExistence type="predicted"/>
<name>A0A383EHZ5_9ZZZZ</name>
<feature type="non-terminal residue" evidence="1">
    <location>
        <position position="1"/>
    </location>
</feature>
<feature type="non-terminal residue" evidence="1">
    <location>
        <position position="114"/>
    </location>
</feature>
<accession>A0A383EHZ5</accession>
<protein>
    <submittedName>
        <fullName evidence="1">Uncharacterized protein</fullName>
    </submittedName>
</protein>
<sequence>FGPLPSRLQRFFAGGLVLLWVRCPVPLGFRRSLLEEGKLWRGGCLHPHHRCHLVLFLLSRHLSRSRRQRRIPRGRRHAGHLCLPCIRCRHGHRLAFDAATVTENRGQVFSSVHL</sequence>
<dbReference type="EMBL" id="UINC01226109">
    <property type="protein sequence ID" value="SVE56456.1"/>
    <property type="molecule type" value="Genomic_DNA"/>
</dbReference>